<sequence>MTRLLKCGDLMPGCDFEARAETDEELLEMAAKHAQEVHRVEVTPELAKQVKEAIRLE</sequence>
<dbReference type="InterPro" id="IPR009409">
    <property type="entry name" value="DUF1059"/>
</dbReference>
<name>A0A239EIW9_9RHOB</name>
<organism evidence="1 2">
    <name type="scientific">Tropicimonas sediminicola</name>
    <dbReference type="NCBI Taxonomy" id="1031541"/>
    <lineage>
        <taxon>Bacteria</taxon>
        <taxon>Pseudomonadati</taxon>
        <taxon>Pseudomonadota</taxon>
        <taxon>Alphaproteobacteria</taxon>
        <taxon>Rhodobacterales</taxon>
        <taxon>Roseobacteraceae</taxon>
        <taxon>Tropicimonas</taxon>
    </lineage>
</organism>
<evidence type="ECO:0000313" key="1">
    <source>
        <dbReference type="EMBL" id="SNS44720.1"/>
    </source>
</evidence>
<reference evidence="1 2" key="1">
    <citation type="submission" date="2017-06" db="EMBL/GenBank/DDBJ databases">
        <authorList>
            <person name="Kim H.J."/>
            <person name="Triplett B.A."/>
        </authorList>
    </citation>
    <scope>NUCLEOTIDE SEQUENCE [LARGE SCALE GENOMIC DNA]</scope>
    <source>
        <strain evidence="1 2">DSM 29339</strain>
    </source>
</reference>
<evidence type="ECO:0000313" key="2">
    <source>
        <dbReference type="Proteomes" id="UP000198426"/>
    </source>
</evidence>
<accession>A0A239EIW9</accession>
<dbReference type="Proteomes" id="UP000198426">
    <property type="component" value="Unassembled WGS sequence"/>
</dbReference>
<dbReference type="OrthoDB" id="7950435at2"/>
<dbReference type="EMBL" id="FZOY01000002">
    <property type="protein sequence ID" value="SNS44720.1"/>
    <property type="molecule type" value="Genomic_DNA"/>
</dbReference>
<protein>
    <submittedName>
        <fullName evidence="1">Predicted small metal-binding protein</fullName>
    </submittedName>
</protein>
<dbReference type="AlphaFoldDB" id="A0A239EIW9"/>
<gene>
    <name evidence="1" type="ORF">SAMN05421757_102184</name>
</gene>
<dbReference type="RefSeq" id="WP_089231927.1">
    <property type="nucleotide sequence ID" value="NZ_FZOY01000002.1"/>
</dbReference>
<proteinExistence type="predicted"/>
<keyword evidence="2" id="KW-1185">Reference proteome</keyword>
<dbReference type="Pfam" id="PF06348">
    <property type="entry name" value="DUF1059"/>
    <property type="match status" value="1"/>
</dbReference>